<dbReference type="Gene3D" id="1.20.140.160">
    <property type="match status" value="1"/>
</dbReference>
<keyword evidence="3" id="KW-0238">DNA-binding</keyword>
<dbReference type="SUPFAM" id="SSF88659">
    <property type="entry name" value="Sigma3 and sigma4 domains of RNA polymerase sigma factors"/>
    <property type="match status" value="2"/>
</dbReference>
<dbReference type="PIRSF" id="PIRSF000770">
    <property type="entry name" value="RNA_pol_sigma-SigE/K"/>
    <property type="match status" value="1"/>
</dbReference>
<dbReference type="STRING" id="426703.SAMN04488100_11119"/>
<evidence type="ECO:0000259" key="5">
    <source>
        <dbReference type="PROSITE" id="PS00716"/>
    </source>
</evidence>
<dbReference type="GO" id="GO:0006352">
    <property type="term" value="P:DNA-templated transcription initiation"/>
    <property type="evidence" value="ECO:0007669"/>
    <property type="project" value="InterPro"/>
</dbReference>
<dbReference type="SUPFAM" id="SSF88946">
    <property type="entry name" value="Sigma2 domain of RNA polymerase sigma factors"/>
    <property type="match status" value="1"/>
</dbReference>
<dbReference type="RefSeq" id="WP_091487757.1">
    <property type="nucleotide sequence ID" value="NZ_BJUX01000013.1"/>
</dbReference>
<dbReference type="Pfam" id="PF04542">
    <property type="entry name" value="Sigma70_r2"/>
    <property type="match status" value="1"/>
</dbReference>
<dbReference type="InterPro" id="IPR013324">
    <property type="entry name" value="RNA_pol_sigma_r3/r4-like"/>
</dbReference>
<evidence type="ECO:0000256" key="1">
    <source>
        <dbReference type="ARBA" id="ARBA00023015"/>
    </source>
</evidence>
<dbReference type="NCBIfam" id="TIGR02937">
    <property type="entry name" value="sigma70-ECF"/>
    <property type="match status" value="1"/>
</dbReference>
<evidence type="ECO:0000256" key="2">
    <source>
        <dbReference type="ARBA" id="ARBA00023082"/>
    </source>
</evidence>
<dbReference type="InterPro" id="IPR007627">
    <property type="entry name" value="RNA_pol_sigma70_r2"/>
</dbReference>
<dbReference type="PANTHER" id="PTHR30385">
    <property type="entry name" value="SIGMA FACTOR F FLAGELLAR"/>
    <property type="match status" value="1"/>
</dbReference>
<dbReference type="GO" id="GO:0003899">
    <property type="term" value="F:DNA-directed RNA polymerase activity"/>
    <property type="evidence" value="ECO:0007669"/>
    <property type="project" value="InterPro"/>
</dbReference>
<keyword evidence="4" id="KW-0804">Transcription</keyword>
<dbReference type="EMBL" id="FOBL01000011">
    <property type="protein sequence ID" value="SEL80295.1"/>
    <property type="molecule type" value="Genomic_DNA"/>
</dbReference>
<dbReference type="PROSITE" id="PS00716">
    <property type="entry name" value="SIGMA70_2"/>
    <property type="match status" value="1"/>
</dbReference>
<proteinExistence type="predicted"/>
<keyword evidence="7" id="KW-0282">Flagellum</keyword>
<protein>
    <submittedName>
        <fullName evidence="6 7">RNA polymerase sigma factor for flagellar operon</fullName>
    </submittedName>
</protein>
<dbReference type="InterPro" id="IPR014284">
    <property type="entry name" value="RNA_pol_sigma-70_dom"/>
</dbReference>
<dbReference type="Proteomes" id="UP000321425">
    <property type="component" value="Unassembled WGS sequence"/>
</dbReference>
<dbReference type="GO" id="GO:0003677">
    <property type="term" value="F:DNA binding"/>
    <property type="evidence" value="ECO:0007669"/>
    <property type="project" value="UniProtKB-KW"/>
</dbReference>
<dbReference type="InterPro" id="IPR000943">
    <property type="entry name" value="RNA_pol_sigma70"/>
</dbReference>
<gene>
    <name evidence="6" type="ORF">APU01nite_13790</name>
    <name evidence="7" type="ORF">SAMN04488100_11119</name>
</gene>
<dbReference type="Pfam" id="PF04545">
    <property type="entry name" value="Sigma70_r4"/>
    <property type="match status" value="1"/>
</dbReference>
<sequence>MEENLRNETVVQYMPLIHKVVHGLKINNKDYEHDDLVNIGVFGLMKAIDKYDASLNVPFINYAYMRIKGAIIDEIRKTSRVSRSKIKAVNNYYDAVSTLQQKLLRTPTDKELCRHLAITDTDLKKVYETVHQLSDVSLDSILFEDSSNETNLMEVMADDSAPDAESDMIKQEQLSYMKTAITQLPERDQQILQLIYFEELSMKEVAYIYDISTPRVSQIHGKALLRLRESLAKEYDND</sequence>
<dbReference type="Proteomes" id="UP000198548">
    <property type="component" value="Unassembled WGS sequence"/>
</dbReference>
<dbReference type="OrthoDB" id="9799825at2"/>
<keyword evidence="9" id="KW-1185">Reference proteome</keyword>
<evidence type="ECO:0000256" key="3">
    <source>
        <dbReference type="ARBA" id="ARBA00023125"/>
    </source>
</evidence>
<dbReference type="PRINTS" id="PR00046">
    <property type="entry name" value="SIGMA70FCT"/>
</dbReference>
<dbReference type="InterPro" id="IPR012845">
    <property type="entry name" value="RNA_pol_sigma_FliA_WhiG"/>
</dbReference>
<dbReference type="NCBIfam" id="TIGR02479">
    <property type="entry name" value="FliA_WhiG"/>
    <property type="match status" value="1"/>
</dbReference>
<keyword evidence="2" id="KW-0731">Sigma factor</keyword>
<dbReference type="GO" id="GO:0016987">
    <property type="term" value="F:sigma factor activity"/>
    <property type="evidence" value="ECO:0007669"/>
    <property type="project" value="UniProtKB-KW"/>
</dbReference>
<evidence type="ECO:0000313" key="7">
    <source>
        <dbReference type="EMBL" id="SEL80295.1"/>
    </source>
</evidence>
<keyword evidence="7" id="KW-0966">Cell projection</keyword>
<dbReference type="Gene3D" id="1.10.1740.10">
    <property type="match status" value="1"/>
</dbReference>
<evidence type="ECO:0000313" key="6">
    <source>
        <dbReference type="EMBL" id="GEK89340.1"/>
    </source>
</evidence>
<dbReference type="InterPro" id="IPR013325">
    <property type="entry name" value="RNA_pol_sigma_r2"/>
</dbReference>
<evidence type="ECO:0000256" key="4">
    <source>
        <dbReference type="ARBA" id="ARBA00023163"/>
    </source>
</evidence>
<reference evidence="6 9" key="2">
    <citation type="submission" date="2019-07" db="EMBL/GenBank/DDBJ databases">
        <title>Whole genome shotgun sequence of Alkalibacterium putridalgicola NBRC 103243.</title>
        <authorList>
            <person name="Hosoyama A."/>
            <person name="Uohara A."/>
            <person name="Ohji S."/>
            <person name="Ichikawa N."/>
        </authorList>
    </citation>
    <scope>NUCLEOTIDE SEQUENCE [LARGE SCALE GENOMIC DNA]</scope>
    <source>
        <strain evidence="6 9">NBRC 103243</strain>
    </source>
</reference>
<name>A0A1H7T700_9LACT</name>
<dbReference type="PANTHER" id="PTHR30385:SF7">
    <property type="entry name" value="RNA POLYMERASE SIGMA FACTOR FLIA"/>
    <property type="match status" value="1"/>
</dbReference>
<evidence type="ECO:0000313" key="9">
    <source>
        <dbReference type="Proteomes" id="UP000321425"/>
    </source>
</evidence>
<organism evidence="7 8">
    <name type="scientific">Alkalibacterium putridalgicola</name>
    <dbReference type="NCBI Taxonomy" id="426703"/>
    <lineage>
        <taxon>Bacteria</taxon>
        <taxon>Bacillati</taxon>
        <taxon>Bacillota</taxon>
        <taxon>Bacilli</taxon>
        <taxon>Lactobacillales</taxon>
        <taxon>Carnobacteriaceae</taxon>
        <taxon>Alkalibacterium</taxon>
    </lineage>
</organism>
<reference evidence="7 8" key="1">
    <citation type="submission" date="2016-10" db="EMBL/GenBank/DDBJ databases">
        <authorList>
            <person name="de Groot N.N."/>
        </authorList>
    </citation>
    <scope>NUCLEOTIDE SEQUENCE [LARGE SCALE GENOMIC DNA]</scope>
    <source>
        <strain evidence="7 8">DSM 19182</strain>
    </source>
</reference>
<keyword evidence="7" id="KW-0969">Cilium</keyword>
<accession>A0A1H7T700</accession>
<feature type="domain" description="RNA polymerase sigma-70" evidence="5">
    <location>
        <begin position="201"/>
        <end position="227"/>
    </location>
</feature>
<dbReference type="CDD" id="cd06171">
    <property type="entry name" value="Sigma70_r4"/>
    <property type="match status" value="1"/>
</dbReference>
<dbReference type="AlphaFoldDB" id="A0A1H7T700"/>
<dbReference type="InterPro" id="IPR007630">
    <property type="entry name" value="RNA_pol_sigma70_r4"/>
</dbReference>
<keyword evidence="1" id="KW-0805">Transcription regulation</keyword>
<evidence type="ECO:0000313" key="8">
    <source>
        <dbReference type="Proteomes" id="UP000198548"/>
    </source>
</evidence>
<dbReference type="EMBL" id="BJUX01000013">
    <property type="protein sequence ID" value="GEK89340.1"/>
    <property type="molecule type" value="Genomic_DNA"/>
</dbReference>